<keyword evidence="3" id="KW-1185">Reference proteome</keyword>
<keyword evidence="1" id="KW-0472">Membrane</keyword>
<evidence type="ECO:0000256" key="1">
    <source>
        <dbReference type="SAM" id="Phobius"/>
    </source>
</evidence>
<organism evidence="2 3">
    <name type="scientific">Carya illinoinensis</name>
    <name type="common">Pecan</name>
    <dbReference type="NCBI Taxonomy" id="32201"/>
    <lineage>
        <taxon>Eukaryota</taxon>
        <taxon>Viridiplantae</taxon>
        <taxon>Streptophyta</taxon>
        <taxon>Embryophyta</taxon>
        <taxon>Tracheophyta</taxon>
        <taxon>Spermatophyta</taxon>
        <taxon>Magnoliopsida</taxon>
        <taxon>eudicotyledons</taxon>
        <taxon>Gunneridae</taxon>
        <taxon>Pentapetalae</taxon>
        <taxon>rosids</taxon>
        <taxon>fabids</taxon>
        <taxon>Fagales</taxon>
        <taxon>Juglandaceae</taxon>
        <taxon>Carya</taxon>
    </lineage>
</organism>
<keyword evidence="1" id="KW-0812">Transmembrane</keyword>
<evidence type="ECO:0000313" key="2">
    <source>
        <dbReference type="EMBL" id="KAG6669789.1"/>
    </source>
</evidence>
<dbReference type="Proteomes" id="UP000811609">
    <property type="component" value="Chromosome 1"/>
</dbReference>
<feature type="transmembrane region" description="Helical" evidence="1">
    <location>
        <begin position="6"/>
        <end position="28"/>
    </location>
</feature>
<dbReference type="AlphaFoldDB" id="A0A8T1RSR2"/>
<reference evidence="2" key="1">
    <citation type="submission" date="2020-12" db="EMBL/GenBank/DDBJ databases">
        <title>WGS assembly of Carya illinoinensis cv. Pawnee.</title>
        <authorList>
            <person name="Platts A."/>
            <person name="Shu S."/>
            <person name="Wright S."/>
            <person name="Barry K."/>
            <person name="Edger P."/>
            <person name="Pires J.C."/>
            <person name="Schmutz J."/>
        </authorList>
    </citation>
    <scope>NUCLEOTIDE SEQUENCE</scope>
    <source>
        <tissue evidence="2">Leaf</tissue>
    </source>
</reference>
<keyword evidence="1" id="KW-1133">Transmembrane helix</keyword>
<name>A0A8T1RSR2_CARIL</name>
<gene>
    <name evidence="2" type="ORF">CIPAW_01G268300</name>
</gene>
<dbReference type="EMBL" id="CM031809">
    <property type="protein sequence ID" value="KAG6669789.1"/>
    <property type="molecule type" value="Genomic_DNA"/>
</dbReference>
<protein>
    <submittedName>
        <fullName evidence="2">Uncharacterized protein</fullName>
    </submittedName>
</protein>
<feature type="transmembrane region" description="Helical" evidence="1">
    <location>
        <begin position="73"/>
        <end position="94"/>
    </location>
</feature>
<sequence>MGLTTHLSRVALLHAWSFLTMQYAIIVYKSENPKRPVVSAEASSSSFVFLFFFFMYGAPFLSFPEDQADGFRIATRGSFFVLSHLYLLFPCLLYKLHQLNQHRTGTYLIYLRIVVILRIVL</sequence>
<proteinExistence type="predicted"/>
<feature type="transmembrane region" description="Helical" evidence="1">
    <location>
        <begin position="40"/>
        <end position="61"/>
    </location>
</feature>
<accession>A0A8T1RSR2</accession>
<comment type="caution">
    <text evidence="2">The sequence shown here is derived from an EMBL/GenBank/DDBJ whole genome shotgun (WGS) entry which is preliminary data.</text>
</comment>
<evidence type="ECO:0000313" key="3">
    <source>
        <dbReference type="Proteomes" id="UP000811609"/>
    </source>
</evidence>